<evidence type="ECO:0000313" key="3">
    <source>
        <dbReference type="Proteomes" id="UP001189429"/>
    </source>
</evidence>
<accession>A0ABN9V4K2</accession>
<feature type="non-terminal residue" evidence="2">
    <location>
        <position position="621"/>
    </location>
</feature>
<keyword evidence="3" id="KW-1185">Reference proteome</keyword>
<organism evidence="2 3">
    <name type="scientific">Prorocentrum cordatum</name>
    <dbReference type="NCBI Taxonomy" id="2364126"/>
    <lineage>
        <taxon>Eukaryota</taxon>
        <taxon>Sar</taxon>
        <taxon>Alveolata</taxon>
        <taxon>Dinophyceae</taxon>
        <taxon>Prorocentrales</taxon>
        <taxon>Prorocentraceae</taxon>
        <taxon>Prorocentrum</taxon>
    </lineage>
</organism>
<dbReference type="Proteomes" id="UP001189429">
    <property type="component" value="Unassembled WGS sequence"/>
</dbReference>
<dbReference type="EMBL" id="CAUYUJ010016679">
    <property type="protein sequence ID" value="CAK0867749.1"/>
    <property type="molecule type" value="Genomic_DNA"/>
</dbReference>
<feature type="region of interest" description="Disordered" evidence="1">
    <location>
        <begin position="121"/>
        <end position="147"/>
    </location>
</feature>
<sequence>MAEHSDLPLSVRKTVDAMWAEHGEYIAGKAGCEAIHIESARMAHPAFPIFGCALATTPVLCNGARVKLWGSFDHIAAMCFNVNHSQTRKSRWTQMAEKLIRPVDTAVTMRLEMIWKLKAPAEKAEKPADGPGDEAAGEHPQAAAGEHTSYSALPGAWSAAYAGGTAERCKERCAGDFAQTKFTKKGGKFPALSADAVKEKLPGATDEEIKMAGRSGMQGRLHFGQGLIFDEACDILQELALLDKPGAKKTDDVASGQTPSAGWANRLLQSGRSDHDTKTVGCHGGVDAPSVNAAAIANMHPTPAVEMHKGLRGDHGCQTRARLLFATGGPIQPRPAVDAVGDIVAKVEYFEIAEVLQVHLGFGDALESLGRAMKYFEPSTSSLEEEGLDAAIMEAAKLPFVPDEQGREHELPDGVATRVRMAWKGDKYVPEWALAVRDVDVPQKRDLHAAAGMLVAAFKKDHCDMDFDSKAKGAFLSHAARFQIKVKQNRDKNNSSAAAESGAAPWKLGMLSAMIFLWDMMWRDGEARDGGTGQAAEAAAVPLLIAVGQVHRACGLLEHFNAASEGFRGDGDAPGPGKEQRRADFNLEPRAQEFAFLDSDAARRILLKGAAVRDGPDDQFK</sequence>
<evidence type="ECO:0000313" key="2">
    <source>
        <dbReference type="EMBL" id="CAK0867749.1"/>
    </source>
</evidence>
<feature type="region of interest" description="Disordered" evidence="1">
    <location>
        <begin position="565"/>
        <end position="585"/>
    </location>
</feature>
<proteinExistence type="predicted"/>
<protein>
    <submittedName>
        <fullName evidence="2">Uncharacterized protein</fullName>
    </submittedName>
</protein>
<name>A0ABN9V4K2_9DINO</name>
<reference evidence="2" key="1">
    <citation type="submission" date="2023-10" db="EMBL/GenBank/DDBJ databases">
        <authorList>
            <person name="Chen Y."/>
            <person name="Shah S."/>
            <person name="Dougan E. K."/>
            <person name="Thang M."/>
            <person name="Chan C."/>
        </authorList>
    </citation>
    <scope>NUCLEOTIDE SEQUENCE [LARGE SCALE GENOMIC DNA]</scope>
</reference>
<gene>
    <name evidence="2" type="ORF">PCOR1329_LOCUS54610</name>
</gene>
<comment type="caution">
    <text evidence="2">The sequence shown here is derived from an EMBL/GenBank/DDBJ whole genome shotgun (WGS) entry which is preliminary data.</text>
</comment>
<evidence type="ECO:0000256" key="1">
    <source>
        <dbReference type="SAM" id="MobiDB-lite"/>
    </source>
</evidence>